<proteinExistence type="predicted"/>
<name>A0AAD6TPK5_9AGAR</name>
<dbReference type="AlphaFoldDB" id="A0AAD6TPK5"/>
<protein>
    <submittedName>
        <fullName evidence="1">Uncharacterized protein</fullName>
    </submittedName>
</protein>
<organism evidence="1 2">
    <name type="scientific">Mycena belliarum</name>
    <dbReference type="NCBI Taxonomy" id="1033014"/>
    <lineage>
        <taxon>Eukaryota</taxon>
        <taxon>Fungi</taxon>
        <taxon>Dikarya</taxon>
        <taxon>Basidiomycota</taxon>
        <taxon>Agaricomycotina</taxon>
        <taxon>Agaricomycetes</taxon>
        <taxon>Agaricomycetidae</taxon>
        <taxon>Agaricales</taxon>
        <taxon>Marasmiineae</taxon>
        <taxon>Mycenaceae</taxon>
        <taxon>Mycena</taxon>
    </lineage>
</organism>
<sequence>EQYARLGTRANQATSAENFRFDILAPRHSPWNNSAARVFAELTISQLCLPNTIEMFEAIRHAFTGHLDRITRRYKHSLKSKTQQAYLEAQGRRTSRKYQVLTFLFIVPLFHQRRYLAYTFPPLQRHINMLEELGVDGMSSDESDVEDHGINVQYYIISPLWRARRLAGWLRVFDALYNILRKNSSRASRAPGAFPRNRKVTSRKSKSRKFVAGLPINVYDSQWIDSDVLRKYDLRATAEPYDFTHQDDIMEYVI</sequence>
<reference evidence="1" key="1">
    <citation type="submission" date="2023-03" db="EMBL/GenBank/DDBJ databases">
        <title>Massive genome expansion in bonnet fungi (Mycena s.s.) driven by repeated elements and novel gene families across ecological guilds.</title>
        <authorList>
            <consortium name="Lawrence Berkeley National Laboratory"/>
            <person name="Harder C.B."/>
            <person name="Miyauchi S."/>
            <person name="Viragh M."/>
            <person name="Kuo A."/>
            <person name="Thoen E."/>
            <person name="Andreopoulos B."/>
            <person name="Lu D."/>
            <person name="Skrede I."/>
            <person name="Drula E."/>
            <person name="Henrissat B."/>
            <person name="Morin E."/>
            <person name="Kohler A."/>
            <person name="Barry K."/>
            <person name="LaButti K."/>
            <person name="Morin E."/>
            <person name="Salamov A."/>
            <person name="Lipzen A."/>
            <person name="Mereny Z."/>
            <person name="Hegedus B."/>
            <person name="Baldrian P."/>
            <person name="Stursova M."/>
            <person name="Weitz H."/>
            <person name="Taylor A."/>
            <person name="Grigoriev I.V."/>
            <person name="Nagy L.G."/>
            <person name="Martin F."/>
            <person name="Kauserud H."/>
        </authorList>
    </citation>
    <scope>NUCLEOTIDE SEQUENCE</scope>
    <source>
        <strain evidence="1">CBHHK173m</strain>
    </source>
</reference>
<feature type="non-terminal residue" evidence="1">
    <location>
        <position position="1"/>
    </location>
</feature>
<evidence type="ECO:0000313" key="1">
    <source>
        <dbReference type="EMBL" id="KAJ7074937.1"/>
    </source>
</evidence>
<evidence type="ECO:0000313" key="2">
    <source>
        <dbReference type="Proteomes" id="UP001222325"/>
    </source>
</evidence>
<comment type="caution">
    <text evidence="1">The sequence shown here is derived from an EMBL/GenBank/DDBJ whole genome shotgun (WGS) entry which is preliminary data.</text>
</comment>
<dbReference type="EMBL" id="JARJCN010000107">
    <property type="protein sequence ID" value="KAJ7074937.1"/>
    <property type="molecule type" value="Genomic_DNA"/>
</dbReference>
<accession>A0AAD6TPK5</accession>
<dbReference type="Proteomes" id="UP001222325">
    <property type="component" value="Unassembled WGS sequence"/>
</dbReference>
<keyword evidence="2" id="KW-1185">Reference proteome</keyword>
<gene>
    <name evidence="1" type="ORF">B0H15DRAFT_792452</name>
</gene>